<comment type="caution">
    <text evidence="2">The sequence shown here is derived from an EMBL/GenBank/DDBJ whole genome shotgun (WGS) entry which is preliminary data.</text>
</comment>
<organism evidence="2 3">
    <name type="scientific">Brassica napus</name>
    <name type="common">Rape</name>
    <dbReference type="NCBI Taxonomy" id="3708"/>
    <lineage>
        <taxon>Eukaryota</taxon>
        <taxon>Viridiplantae</taxon>
        <taxon>Streptophyta</taxon>
        <taxon>Embryophyta</taxon>
        <taxon>Tracheophyta</taxon>
        <taxon>Spermatophyta</taxon>
        <taxon>Magnoliopsida</taxon>
        <taxon>eudicotyledons</taxon>
        <taxon>Gunneridae</taxon>
        <taxon>Pentapetalae</taxon>
        <taxon>rosids</taxon>
        <taxon>malvids</taxon>
        <taxon>Brassicales</taxon>
        <taxon>Brassicaceae</taxon>
        <taxon>Brassiceae</taxon>
        <taxon>Brassica</taxon>
    </lineage>
</organism>
<evidence type="ECO:0000256" key="1">
    <source>
        <dbReference type="SAM" id="MobiDB-lite"/>
    </source>
</evidence>
<feature type="compositionally biased region" description="Polar residues" evidence="1">
    <location>
        <begin position="19"/>
        <end position="36"/>
    </location>
</feature>
<proteinExistence type="predicted"/>
<keyword evidence="3" id="KW-1185">Reference proteome</keyword>
<evidence type="ECO:0000313" key="2">
    <source>
        <dbReference type="EMBL" id="KAH0892920.1"/>
    </source>
</evidence>
<name>A0ABQ8AK57_BRANA</name>
<evidence type="ECO:0000313" key="3">
    <source>
        <dbReference type="Proteomes" id="UP000824890"/>
    </source>
</evidence>
<protein>
    <submittedName>
        <fullName evidence="2">Uncharacterized protein</fullName>
    </submittedName>
</protein>
<dbReference type="EMBL" id="JAGKQM010000013">
    <property type="protein sequence ID" value="KAH0892920.1"/>
    <property type="molecule type" value="Genomic_DNA"/>
</dbReference>
<reference evidence="2 3" key="1">
    <citation type="submission" date="2021-05" db="EMBL/GenBank/DDBJ databases">
        <title>Genome Assembly of Synthetic Allotetraploid Brassica napus Reveals Homoeologous Exchanges between Subgenomes.</title>
        <authorList>
            <person name="Davis J.T."/>
        </authorList>
    </citation>
    <scope>NUCLEOTIDE SEQUENCE [LARGE SCALE GENOMIC DNA]</scope>
    <source>
        <strain evidence="3">cv. Da-Ae</strain>
        <tissue evidence="2">Seedling</tissue>
    </source>
</reference>
<dbReference type="Proteomes" id="UP000824890">
    <property type="component" value="Unassembled WGS sequence"/>
</dbReference>
<sequence length="44" mass="4842">MLRSLFSVAPTAVRFEPQHSPSIRSNIDSTPATATTFRLRKGVP</sequence>
<feature type="region of interest" description="Disordered" evidence="1">
    <location>
        <begin position="19"/>
        <end position="44"/>
    </location>
</feature>
<gene>
    <name evidence="2" type="ORF">HID58_055349</name>
</gene>
<accession>A0ABQ8AK57</accession>